<evidence type="ECO:0000259" key="2">
    <source>
        <dbReference type="PROSITE" id="PS50883"/>
    </source>
</evidence>
<dbReference type="Proteomes" id="UP000252582">
    <property type="component" value="Unassembled WGS sequence"/>
</dbReference>
<keyword evidence="1" id="KW-0812">Transmembrane</keyword>
<dbReference type="AlphaFoldDB" id="A0A6I7HM91"/>
<dbReference type="PANTHER" id="PTHR44757">
    <property type="entry name" value="DIGUANYLATE CYCLASE DGCP"/>
    <property type="match status" value="1"/>
</dbReference>
<feature type="domain" description="GGDEF" evidence="3">
    <location>
        <begin position="267"/>
        <end position="401"/>
    </location>
</feature>
<feature type="transmembrane region" description="Helical" evidence="1">
    <location>
        <begin position="119"/>
        <end position="135"/>
    </location>
</feature>
<feature type="transmembrane region" description="Helical" evidence="1">
    <location>
        <begin position="75"/>
        <end position="93"/>
    </location>
</feature>
<dbReference type="InterPro" id="IPR000160">
    <property type="entry name" value="GGDEF_dom"/>
</dbReference>
<dbReference type="InterPro" id="IPR052155">
    <property type="entry name" value="Biofilm_reg_signaling"/>
</dbReference>
<accession>A0A6I7HM91</accession>
<evidence type="ECO:0000313" key="5">
    <source>
        <dbReference type="Proteomes" id="UP000252582"/>
    </source>
</evidence>
<dbReference type="InterPro" id="IPR035919">
    <property type="entry name" value="EAL_sf"/>
</dbReference>
<dbReference type="EMBL" id="QPIX01000008">
    <property type="protein sequence ID" value="RCW22536.1"/>
    <property type="molecule type" value="Genomic_DNA"/>
</dbReference>
<dbReference type="Gene3D" id="3.20.20.450">
    <property type="entry name" value="EAL domain"/>
    <property type="match status" value="1"/>
</dbReference>
<dbReference type="Pfam" id="PF00563">
    <property type="entry name" value="EAL"/>
    <property type="match status" value="1"/>
</dbReference>
<organism evidence="4 5">
    <name type="scientific">Ciceribacter lividus</name>
    <dbReference type="NCBI Taxonomy" id="1197950"/>
    <lineage>
        <taxon>Bacteria</taxon>
        <taxon>Pseudomonadati</taxon>
        <taxon>Pseudomonadota</taxon>
        <taxon>Alphaproteobacteria</taxon>
        <taxon>Hyphomicrobiales</taxon>
        <taxon>Rhizobiaceae</taxon>
        <taxon>Ciceribacter</taxon>
    </lineage>
</organism>
<dbReference type="InterPro" id="IPR001633">
    <property type="entry name" value="EAL_dom"/>
</dbReference>
<keyword evidence="1" id="KW-1133">Transmembrane helix</keyword>
<name>A0A6I7HM91_9HYPH</name>
<dbReference type="SUPFAM" id="SSF55073">
    <property type="entry name" value="Nucleotide cyclase"/>
    <property type="match status" value="1"/>
</dbReference>
<dbReference type="CDD" id="cd01948">
    <property type="entry name" value="EAL"/>
    <property type="match status" value="1"/>
</dbReference>
<gene>
    <name evidence="4" type="ORF">DFR48_10858</name>
</gene>
<dbReference type="SMART" id="SM00267">
    <property type="entry name" value="GGDEF"/>
    <property type="match status" value="1"/>
</dbReference>
<sequence length="667" mass="73022">MNLFERFAEHEPDGRTHPLKSAVSHVVAFMSVPSDNPSLLREQYRAFARQLPMMYFILMTSTWAVAATHMATAPLWLTTALPALFTAVSLARIRHWWLSRSIEPTPEAALRALRRTNRLAFVIAAVFTGWSYMLFPYGDAYAQSHLAFYMSITVISCIFCLMFLRSAAVTVTVIVNGTFIPFYALTGQPTFVAIAVNIALVSVGMLVILMVNYRNFAEMVNAQVRTEALSNENLRLANLDSLTGLPNRRAFFSHLQDVFAEARKDGTRLAVGILDLDGFKPVNDVYGHSAGDKLLVQVGARLSDLNTGSGTHFFRLGGDEFAFVTTDATEGSAVMALGKDICHTLQKPIILPAATVQISASVGVAIHPDAATSPETLFDHADYALYHGKRTRRGTCTLFSNALDAQIRREALIEQVLRQADLEQELTVVFQPIVDRSNGRTMGFEALARWESPVLGCVPPGQFVPIAERAGFVGTLTRILLRKAVATAETWPAGTRLSFNLSAHDLNTEESVLAIAAILGNSAFGSHRIDFEITETAFAHDFEQVRKSVEALRVMGCGISLDDFGTGYSSLTRLHALPLTKIKIDRSFVKDLHKNPASYKIVKSLLALSRDMHLDCVIEGVETQEEMDALAALGAVLIQGYFYSPPVAGHELGNYLYAAGTVAPQAG</sequence>
<dbReference type="NCBIfam" id="TIGR00254">
    <property type="entry name" value="GGDEF"/>
    <property type="match status" value="1"/>
</dbReference>
<keyword evidence="1" id="KW-0472">Membrane</keyword>
<feature type="transmembrane region" description="Helical" evidence="1">
    <location>
        <begin position="191"/>
        <end position="211"/>
    </location>
</feature>
<evidence type="ECO:0000256" key="1">
    <source>
        <dbReference type="SAM" id="Phobius"/>
    </source>
</evidence>
<dbReference type="SMART" id="SM00052">
    <property type="entry name" value="EAL"/>
    <property type="match status" value="1"/>
</dbReference>
<dbReference type="SUPFAM" id="SSF141868">
    <property type="entry name" value="EAL domain-like"/>
    <property type="match status" value="1"/>
</dbReference>
<dbReference type="PANTHER" id="PTHR44757:SF2">
    <property type="entry name" value="BIOFILM ARCHITECTURE MAINTENANCE PROTEIN MBAA"/>
    <property type="match status" value="1"/>
</dbReference>
<dbReference type="InterPro" id="IPR043128">
    <property type="entry name" value="Rev_trsase/Diguanyl_cyclase"/>
</dbReference>
<evidence type="ECO:0000313" key="4">
    <source>
        <dbReference type="EMBL" id="RCW22536.1"/>
    </source>
</evidence>
<dbReference type="PROSITE" id="PS50887">
    <property type="entry name" value="GGDEF"/>
    <property type="match status" value="1"/>
</dbReference>
<proteinExistence type="predicted"/>
<comment type="caution">
    <text evidence="4">The sequence shown here is derived from an EMBL/GenBank/DDBJ whole genome shotgun (WGS) entry which is preliminary data.</text>
</comment>
<feature type="transmembrane region" description="Helical" evidence="1">
    <location>
        <begin position="147"/>
        <end position="164"/>
    </location>
</feature>
<dbReference type="Pfam" id="PF00990">
    <property type="entry name" value="GGDEF"/>
    <property type="match status" value="1"/>
</dbReference>
<feature type="transmembrane region" description="Helical" evidence="1">
    <location>
        <begin position="51"/>
        <end position="69"/>
    </location>
</feature>
<feature type="domain" description="EAL" evidence="2">
    <location>
        <begin position="410"/>
        <end position="660"/>
    </location>
</feature>
<dbReference type="CDD" id="cd01949">
    <property type="entry name" value="GGDEF"/>
    <property type="match status" value="1"/>
</dbReference>
<protein>
    <submittedName>
        <fullName evidence="4">Diguanylate cyclase/phosphodiesterase</fullName>
    </submittedName>
</protein>
<dbReference type="Gene3D" id="3.30.70.270">
    <property type="match status" value="1"/>
</dbReference>
<dbReference type="PROSITE" id="PS50883">
    <property type="entry name" value="EAL"/>
    <property type="match status" value="1"/>
</dbReference>
<dbReference type="InterPro" id="IPR029787">
    <property type="entry name" value="Nucleotide_cyclase"/>
</dbReference>
<keyword evidence="5" id="KW-1185">Reference proteome</keyword>
<reference evidence="4 5" key="1">
    <citation type="submission" date="2018-07" db="EMBL/GenBank/DDBJ databases">
        <title>Genomic Encyclopedia of Type Strains, Phase IV (KMG-IV): sequencing the most valuable type-strain genomes for metagenomic binning, comparative biology and taxonomic classification.</title>
        <authorList>
            <person name="Goeker M."/>
        </authorList>
    </citation>
    <scope>NUCLEOTIDE SEQUENCE [LARGE SCALE GENOMIC DNA]</scope>
    <source>
        <strain evidence="4 5">DSM 25528</strain>
    </source>
</reference>
<evidence type="ECO:0000259" key="3">
    <source>
        <dbReference type="PROSITE" id="PS50887"/>
    </source>
</evidence>